<feature type="transmembrane region" description="Helical" evidence="1">
    <location>
        <begin position="28"/>
        <end position="47"/>
    </location>
</feature>
<reference evidence="2" key="1">
    <citation type="submission" date="2022-11" db="EMBL/GenBank/DDBJ databases">
        <title>Hoeflea poritis sp. nov., isolated from scleractinian coral Porites lutea.</title>
        <authorList>
            <person name="Zhang G."/>
            <person name="Wei Q."/>
            <person name="Cai L."/>
        </authorList>
    </citation>
    <scope>NUCLEOTIDE SEQUENCE</scope>
    <source>
        <strain evidence="2">E7-10</strain>
    </source>
</reference>
<dbReference type="Proteomes" id="UP001148313">
    <property type="component" value="Unassembled WGS sequence"/>
</dbReference>
<evidence type="ECO:0000313" key="2">
    <source>
        <dbReference type="EMBL" id="MDA4845842.1"/>
    </source>
</evidence>
<name>A0ABT4VP13_9HYPH</name>
<keyword evidence="1" id="KW-1133">Transmembrane helix</keyword>
<evidence type="ECO:0000313" key="3">
    <source>
        <dbReference type="Proteomes" id="UP001148313"/>
    </source>
</evidence>
<keyword evidence="1" id="KW-0472">Membrane</keyword>
<evidence type="ECO:0008006" key="4">
    <source>
        <dbReference type="Google" id="ProtNLM"/>
    </source>
</evidence>
<keyword evidence="3" id="KW-1185">Reference proteome</keyword>
<evidence type="ECO:0000256" key="1">
    <source>
        <dbReference type="SAM" id="Phobius"/>
    </source>
</evidence>
<accession>A0ABT4VP13</accession>
<dbReference type="EMBL" id="JAPJZH010000005">
    <property type="protein sequence ID" value="MDA4845842.1"/>
    <property type="molecule type" value="Genomic_DNA"/>
</dbReference>
<protein>
    <recommendedName>
        <fullName evidence="4">Transmembrane protein</fullName>
    </recommendedName>
</protein>
<sequence length="104" mass="11259">MSSDEFWSSVYSGAAETKRSGRFSVLRLALLFGSAAMALALIVPPMIGGSTDDWRLISGSQGIDYTTTATIRRKREYTIHRSVLQSQPGAVCIIDANGRRSGDC</sequence>
<comment type="caution">
    <text evidence="2">The sequence shown here is derived from an EMBL/GenBank/DDBJ whole genome shotgun (WGS) entry which is preliminary data.</text>
</comment>
<proteinExistence type="predicted"/>
<organism evidence="2 3">
    <name type="scientific">Hoeflea poritis</name>
    <dbReference type="NCBI Taxonomy" id="2993659"/>
    <lineage>
        <taxon>Bacteria</taxon>
        <taxon>Pseudomonadati</taxon>
        <taxon>Pseudomonadota</taxon>
        <taxon>Alphaproteobacteria</taxon>
        <taxon>Hyphomicrobiales</taxon>
        <taxon>Rhizobiaceae</taxon>
        <taxon>Hoeflea</taxon>
    </lineage>
</organism>
<gene>
    <name evidence="2" type="ORF">OOZ53_10815</name>
</gene>
<dbReference type="RefSeq" id="WP_271089522.1">
    <property type="nucleotide sequence ID" value="NZ_JAPJZH010000005.1"/>
</dbReference>
<keyword evidence="1" id="KW-0812">Transmembrane</keyword>